<reference evidence="15" key="1">
    <citation type="submission" date="2022-11" db="EMBL/GenBank/DDBJ databases">
        <authorList>
            <person name="Morgan W.R."/>
            <person name="Tartar A."/>
        </authorList>
    </citation>
    <scope>NUCLEOTIDE SEQUENCE</scope>
    <source>
        <strain evidence="15">ARSEF 373</strain>
    </source>
</reference>
<evidence type="ECO:0000256" key="7">
    <source>
        <dbReference type="ARBA" id="ARBA00022741"/>
    </source>
</evidence>
<feature type="transmembrane region" description="Helical" evidence="12">
    <location>
        <begin position="49"/>
        <end position="74"/>
    </location>
</feature>
<evidence type="ECO:0000256" key="1">
    <source>
        <dbReference type="ARBA" id="ARBA00004128"/>
    </source>
</evidence>
<evidence type="ECO:0000256" key="6">
    <source>
        <dbReference type="ARBA" id="ARBA00022737"/>
    </source>
</evidence>
<evidence type="ECO:0000256" key="5">
    <source>
        <dbReference type="ARBA" id="ARBA00022692"/>
    </source>
</evidence>
<proteinExistence type="predicted"/>
<evidence type="ECO:0000313" key="15">
    <source>
        <dbReference type="EMBL" id="DBA01094.1"/>
    </source>
</evidence>
<dbReference type="Proteomes" id="UP001146120">
    <property type="component" value="Unassembled WGS sequence"/>
</dbReference>
<feature type="transmembrane region" description="Helical" evidence="12">
    <location>
        <begin position="150"/>
        <end position="170"/>
    </location>
</feature>
<dbReference type="PANTHER" id="PTHR24223:SF443">
    <property type="entry name" value="MULTIDRUG-RESISTANCE LIKE PROTEIN 1, ISOFORM I"/>
    <property type="match status" value="1"/>
</dbReference>
<dbReference type="Pfam" id="PF00005">
    <property type="entry name" value="ABC_tran"/>
    <property type="match status" value="2"/>
</dbReference>
<evidence type="ECO:0000256" key="10">
    <source>
        <dbReference type="ARBA" id="ARBA00023136"/>
    </source>
</evidence>
<organism evidence="15 16">
    <name type="scientific">Lagenidium giganteum</name>
    <dbReference type="NCBI Taxonomy" id="4803"/>
    <lineage>
        <taxon>Eukaryota</taxon>
        <taxon>Sar</taxon>
        <taxon>Stramenopiles</taxon>
        <taxon>Oomycota</taxon>
        <taxon>Peronosporomycetes</taxon>
        <taxon>Pythiales</taxon>
        <taxon>Pythiaceae</taxon>
    </lineage>
</organism>
<feature type="transmembrane region" description="Helical" evidence="12">
    <location>
        <begin position="600"/>
        <end position="622"/>
    </location>
</feature>
<dbReference type="InterPro" id="IPR003593">
    <property type="entry name" value="AAA+_ATPase"/>
</dbReference>
<dbReference type="SMART" id="SM00382">
    <property type="entry name" value="AAA"/>
    <property type="match status" value="2"/>
</dbReference>
<dbReference type="InterPro" id="IPR036640">
    <property type="entry name" value="ABC1_TM_sf"/>
</dbReference>
<protein>
    <recommendedName>
        <fullName evidence="17">ABC transporter</fullName>
    </recommendedName>
</protein>
<accession>A0AAV2Z6S2</accession>
<dbReference type="PROSITE" id="PS50929">
    <property type="entry name" value="ABC_TM1F"/>
    <property type="match status" value="1"/>
</dbReference>
<keyword evidence="4" id="KW-1003">Cell membrane</keyword>
<dbReference type="GO" id="GO:0140359">
    <property type="term" value="F:ABC-type transporter activity"/>
    <property type="evidence" value="ECO:0007669"/>
    <property type="project" value="InterPro"/>
</dbReference>
<dbReference type="Pfam" id="PF00664">
    <property type="entry name" value="ABC_membrane"/>
    <property type="match status" value="1"/>
</dbReference>
<keyword evidence="9 12" id="KW-1133">Transmembrane helix</keyword>
<keyword evidence="10 12" id="KW-0472">Membrane</keyword>
<evidence type="ECO:0000256" key="9">
    <source>
        <dbReference type="ARBA" id="ARBA00022989"/>
    </source>
</evidence>
<name>A0AAV2Z6S2_9STRA</name>
<dbReference type="GO" id="GO:0016887">
    <property type="term" value="F:ATP hydrolysis activity"/>
    <property type="evidence" value="ECO:0007669"/>
    <property type="project" value="InterPro"/>
</dbReference>
<evidence type="ECO:0000256" key="11">
    <source>
        <dbReference type="ARBA" id="ARBA00023180"/>
    </source>
</evidence>
<evidence type="ECO:0000313" key="16">
    <source>
        <dbReference type="Proteomes" id="UP001146120"/>
    </source>
</evidence>
<keyword evidence="3" id="KW-0813">Transport</keyword>
<evidence type="ECO:0000259" key="14">
    <source>
        <dbReference type="PROSITE" id="PS50929"/>
    </source>
</evidence>
<dbReference type="Gene3D" id="3.40.50.300">
    <property type="entry name" value="P-loop containing nucleotide triphosphate hydrolases"/>
    <property type="match status" value="2"/>
</dbReference>
<feature type="domain" description="ABC transmembrane type-1" evidence="14">
    <location>
        <begin position="19"/>
        <end position="280"/>
    </location>
</feature>
<dbReference type="Gene3D" id="1.20.1560.10">
    <property type="entry name" value="ABC transporter type 1, transmembrane domain"/>
    <property type="match status" value="2"/>
</dbReference>
<dbReference type="SUPFAM" id="SSF90123">
    <property type="entry name" value="ABC transporter transmembrane region"/>
    <property type="match status" value="2"/>
</dbReference>
<evidence type="ECO:0000256" key="2">
    <source>
        <dbReference type="ARBA" id="ARBA00004651"/>
    </source>
</evidence>
<dbReference type="AlphaFoldDB" id="A0AAV2Z6S2"/>
<dbReference type="InterPro" id="IPR003439">
    <property type="entry name" value="ABC_transporter-like_ATP-bd"/>
</dbReference>
<sequence>MAVTNSVLMAVWWMERRRLATIAVSVLSVMLLKDIITTPLAASMWSKVLVLQVGVVLTKLTGMHGVLQVTTAWLRVSAGLRSLAVERLLRGKDGQSDTTGDSAAPLSIVMKRLKSHFDSLREFFIAQSYFLVAVMQLAGSWLALESFVTRGSGTITIVVCVLVSLCLAGIRRIQTQAVSTWQRSHIHTIRVMNEYLYAVLSFKLFAWEDKLVERVMNARTQQDTTQRRVLVAQILNRCSAWAAQRLSVVLVVLVSWSFLDASPTMVLSVFLLAARVSAALHDGGRTLLYLSPALQSAQALYSLLQDDKVEESPRQSRETRVIKWDRVVVQRNATSVFRSESIVINRGDLVLVHGPAGSGKSTLLRALLGEGTIIGQARGIPPHWTVAYCAQDHWLQNLTIRDNILFGTAFDEHKYLCVLEACGLLDDLQSFTYSDESLVESHATNLSVGQKARVALARSCYADADVYLLDCTLDAVDPLVLHEVFDKCIRRLLRHKTVILVSQNPELVSCDCADVLISMAEGTAKCTRTGSLSKDNTSRRVEQGSWRVHSRQRGKFTSTCDLELWPVRQDRLGRPNIKSSLIDIEEHASLKQGQHSSWKLILHLFRAAGFSALLMITTSALLARTDLWIVAVSDDSRTEGTYLGLLSMATLAMLLLHTIVALAAIKFSTQLFHELADALAHASLAWFGEQPCGELLQRLWDDVKRGDIAWHLFGHFVSIGLADVLIHRYHSRDHWWVFVLAMAMVAFEVYRQTRCNDQTTKYTASLAAINSIHEDWCVEVLAGVSVIRALGWVHQDRFLEQYQQIVDEHTQCRHASRKYQCRTAALDSLRHASLNILVLWTLQWQQLESLALGLLFCRVLQLPESLALVGSGIEGLRSITQSISRVHETATLATANAEATESSLQLTSQWPATGEVCFDHVDFAYPSQHVHRHPVLHDVCFHLRGGEKVGLIGRTGSGKSSVALALFRIHDLTRGCISVDGVDISQLAPRNLRRRLSIIPQSPVFYRCSVREYLDPFHQFDDAVLWRALHTAGLTVVSSGSQHARVVHLDSLMAENGANWSAGERQLLSLARAVIAPSRVLVLDEAFSSLEQARDDTVLDVVHREFAASTVLLITHRMDQVINMDRIMIMHDGQVVETGGVEQLLANPHSRFYELLEASQLVP</sequence>
<keyword evidence="11" id="KW-0325">Glycoprotein</keyword>
<dbReference type="FunFam" id="3.40.50.300:FF:002145">
    <property type="entry name" value="ABC transporter (MsbA subfamily)"/>
    <property type="match status" value="1"/>
</dbReference>
<dbReference type="EMBL" id="DAKRPA010000053">
    <property type="protein sequence ID" value="DBA01094.1"/>
    <property type="molecule type" value="Genomic_DNA"/>
</dbReference>
<dbReference type="GO" id="GO:0005774">
    <property type="term" value="C:vacuolar membrane"/>
    <property type="evidence" value="ECO:0007669"/>
    <property type="project" value="UniProtKB-SubCell"/>
</dbReference>
<dbReference type="SUPFAM" id="SSF52540">
    <property type="entry name" value="P-loop containing nucleoside triphosphate hydrolases"/>
    <property type="match status" value="2"/>
</dbReference>
<feature type="transmembrane region" description="Helical" evidence="12">
    <location>
        <begin position="123"/>
        <end position="144"/>
    </location>
</feature>
<dbReference type="PROSITE" id="PS50893">
    <property type="entry name" value="ABC_TRANSPORTER_2"/>
    <property type="match status" value="2"/>
</dbReference>
<comment type="subcellular location">
    <subcellularLocation>
        <location evidence="2">Cell membrane</location>
        <topology evidence="2">Multi-pass membrane protein</topology>
    </subcellularLocation>
    <subcellularLocation>
        <location evidence="1">Vacuole membrane</location>
        <topology evidence="1">Multi-pass membrane protein</topology>
    </subcellularLocation>
</comment>
<reference evidence="15" key="2">
    <citation type="journal article" date="2023" name="Microbiol Resour">
        <title>Decontamination and Annotation of the Draft Genome Sequence of the Oomycete Lagenidium giganteum ARSEF 373.</title>
        <authorList>
            <person name="Morgan W.R."/>
            <person name="Tartar A."/>
        </authorList>
    </citation>
    <scope>NUCLEOTIDE SEQUENCE</scope>
    <source>
        <strain evidence="15">ARSEF 373</strain>
    </source>
</reference>
<comment type="caution">
    <text evidence="15">The sequence shown here is derived from an EMBL/GenBank/DDBJ whole genome shotgun (WGS) entry which is preliminary data.</text>
</comment>
<evidence type="ECO:0000256" key="3">
    <source>
        <dbReference type="ARBA" id="ARBA00022448"/>
    </source>
</evidence>
<dbReference type="InterPro" id="IPR050173">
    <property type="entry name" value="ABC_transporter_C-like"/>
</dbReference>
<keyword evidence="6" id="KW-0677">Repeat</keyword>
<dbReference type="PANTHER" id="PTHR24223">
    <property type="entry name" value="ATP-BINDING CASSETTE SUB-FAMILY C"/>
    <property type="match status" value="1"/>
</dbReference>
<evidence type="ECO:0000259" key="13">
    <source>
        <dbReference type="PROSITE" id="PS50893"/>
    </source>
</evidence>
<evidence type="ECO:0000256" key="12">
    <source>
        <dbReference type="SAM" id="Phobius"/>
    </source>
</evidence>
<keyword evidence="8" id="KW-0067">ATP-binding</keyword>
<feature type="domain" description="ABC transporter" evidence="13">
    <location>
        <begin position="916"/>
        <end position="1157"/>
    </location>
</feature>
<evidence type="ECO:0000256" key="8">
    <source>
        <dbReference type="ARBA" id="ARBA00022840"/>
    </source>
</evidence>
<keyword evidence="7" id="KW-0547">Nucleotide-binding</keyword>
<feature type="domain" description="ABC transporter" evidence="13">
    <location>
        <begin position="322"/>
        <end position="546"/>
    </location>
</feature>
<feature type="transmembrane region" description="Helical" evidence="12">
    <location>
        <begin position="642"/>
        <end position="664"/>
    </location>
</feature>
<keyword evidence="16" id="KW-1185">Reference proteome</keyword>
<dbReference type="InterPro" id="IPR011527">
    <property type="entry name" value="ABC1_TM_dom"/>
</dbReference>
<feature type="transmembrane region" description="Helical" evidence="12">
    <location>
        <begin position="246"/>
        <end position="274"/>
    </location>
</feature>
<dbReference type="GO" id="GO:0005886">
    <property type="term" value="C:plasma membrane"/>
    <property type="evidence" value="ECO:0007669"/>
    <property type="project" value="UniProtKB-SubCell"/>
</dbReference>
<dbReference type="InterPro" id="IPR027417">
    <property type="entry name" value="P-loop_NTPase"/>
</dbReference>
<keyword evidence="5 12" id="KW-0812">Transmembrane</keyword>
<evidence type="ECO:0000256" key="4">
    <source>
        <dbReference type="ARBA" id="ARBA00022475"/>
    </source>
</evidence>
<gene>
    <name evidence="15" type="ORF">N0F65_001722</name>
</gene>
<evidence type="ECO:0008006" key="17">
    <source>
        <dbReference type="Google" id="ProtNLM"/>
    </source>
</evidence>
<dbReference type="GO" id="GO:0005524">
    <property type="term" value="F:ATP binding"/>
    <property type="evidence" value="ECO:0007669"/>
    <property type="project" value="UniProtKB-KW"/>
</dbReference>